<name>A0A4Z2FCM0_9TELE</name>
<sequence length="240" mass="27276">MLCSGPTQQQHGSVREEQVCLRVPTQPPAALPGEDHEPRVHKRDELQRAVHHRVGGLPDQPQHLPVQPAGAEQLHRLLPPPGPKESRHAPRQLHRVRQPGEHPGAEHPEVHLHHATNPLQPERPDERPEAELRGPRLYRRHHQHPHAAGQLARRQHAAVARPHPRHPAQHPGHRLHARHRQDLLLIASNHDRDSPPGLPRPPFWIPPRSTTSKPPREHRTSSETFDREPGAPLDETWSVL</sequence>
<proteinExistence type="predicted"/>
<evidence type="ECO:0000313" key="3">
    <source>
        <dbReference type="Proteomes" id="UP000314294"/>
    </source>
</evidence>
<protein>
    <submittedName>
        <fullName evidence="2">Uncharacterized protein</fullName>
    </submittedName>
</protein>
<feature type="compositionally biased region" description="Basic residues" evidence="1">
    <location>
        <begin position="162"/>
        <end position="176"/>
    </location>
</feature>
<comment type="caution">
    <text evidence="2">The sequence shown here is derived from an EMBL/GenBank/DDBJ whole genome shotgun (WGS) entry which is preliminary data.</text>
</comment>
<dbReference type="AlphaFoldDB" id="A0A4Z2FCM0"/>
<evidence type="ECO:0000256" key="1">
    <source>
        <dbReference type="SAM" id="MobiDB-lite"/>
    </source>
</evidence>
<feature type="compositionally biased region" description="Pro residues" evidence="1">
    <location>
        <begin position="196"/>
        <end position="205"/>
    </location>
</feature>
<keyword evidence="3" id="KW-1185">Reference proteome</keyword>
<dbReference type="EMBL" id="SRLO01001319">
    <property type="protein sequence ID" value="TNN38986.1"/>
    <property type="molecule type" value="Genomic_DNA"/>
</dbReference>
<accession>A0A4Z2FCM0</accession>
<feature type="region of interest" description="Disordered" evidence="1">
    <location>
        <begin position="24"/>
        <end position="176"/>
    </location>
</feature>
<gene>
    <name evidence="2" type="ORF">EYF80_050836</name>
</gene>
<reference evidence="2 3" key="1">
    <citation type="submission" date="2019-03" db="EMBL/GenBank/DDBJ databases">
        <title>First draft genome of Liparis tanakae, snailfish: a comprehensive survey of snailfish specific genes.</title>
        <authorList>
            <person name="Kim W."/>
            <person name="Song I."/>
            <person name="Jeong J.-H."/>
            <person name="Kim D."/>
            <person name="Kim S."/>
            <person name="Ryu S."/>
            <person name="Song J.Y."/>
            <person name="Lee S.K."/>
        </authorList>
    </citation>
    <scope>NUCLEOTIDE SEQUENCE [LARGE SCALE GENOMIC DNA]</scope>
    <source>
        <tissue evidence="2">Muscle</tissue>
    </source>
</reference>
<organism evidence="2 3">
    <name type="scientific">Liparis tanakae</name>
    <name type="common">Tanaka's snailfish</name>
    <dbReference type="NCBI Taxonomy" id="230148"/>
    <lineage>
        <taxon>Eukaryota</taxon>
        <taxon>Metazoa</taxon>
        <taxon>Chordata</taxon>
        <taxon>Craniata</taxon>
        <taxon>Vertebrata</taxon>
        <taxon>Euteleostomi</taxon>
        <taxon>Actinopterygii</taxon>
        <taxon>Neopterygii</taxon>
        <taxon>Teleostei</taxon>
        <taxon>Neoteleostei</taxon>
        <taxon>Acanthomorphata</taxon>
        <taxon>Eupercaria</taxon>
        <taxon>Perciformes</taxon>
        <taxon>Cottioidei</taxon>
        <taxon>Cottales</taxon>
        <taxon>Liparidae</taxon>
        <taxon>Liparis</taxon>
    </lineage>
</organism>
<feature type="compositionally biased region" description="Basic and acidic residues" evidence="1">
    <location>
        <begin position="214"/>
        <end position="229"/>
    </location>
</feature>
<feature type="region of interest" description="Disordered" evidence="1">
    <location>
        <begin position="188"/>
        <end position="240"/>
    </location>
</feature>
<feature type="compositionally biased region" description="Basic and acidic residues" evidence="1">
    <location>
        <begin position="122"/>
        <end position="134"/>
    </location>
</feature>
<feature type="compositionally biased region" description="Basic residues" evidence="1">
    <location>
        <begin position="136"/>
        <end position="145"/>
    </location>
</feature>
<evidence type="ECO:0000313" key="2">
    <source>
        <dbReference type="EMBL" id="TNN38986.1"/>
    </source>
</evidence>
<feature type="compositionally biased region" description="Basic and acidic residues" evidence="1">
    <location>
        <begin position="98"/>
        <end position="112"/>
    </location>
</feature>
<feature type="compositionally biased region" description="Basic and acidic residues" evidence="1">
    <location>
        <begin position="33"/>
        <end position="48"/>
    </location>
</feature>
<dbReference type="Proteomes" id="UP000314294">
    <property type="component" value="Unassembled WGS sequence"/>
</dbReference>